<gene>
    <name evidence="1" type="ORF">Gferi_21055</name>
</gene>
<dbReference type="AlphaFoldDB" id="A0A1D8GLZ1"/>
<organism evidence="1 2">
    <name type="scientific">Geosporobacter ferrireducens</name>
    <dbReference type="NCBI Taxonomy" id="1424294"/>
    <lineage>
        <taxon>Bacteria</taxon>
        <taxon>Bacillati</taxon>
        <taxon>Bacillota</taxon>
        <taxon>Clostridia</taxon>
        <taxon>Peptostreptococcales</taxon>
        <taxon>Thermotaleaceae</taxon>
        <taxon>Geosporobacter</taxon>
    </lineage>
</organism>
<reference evidence="1 2" key="1">
    <citation type="submission" date="2016-09" db="EMBL/GenBank/DDBJ databases">
        <title>Genomic analysis reveals versatility of anaerobic energy metabolism of Geosporobacter ferrireducens IRF9 of phylum Firmicutes.</title>
        <authorList>
            <person name="Kim S.-J."/>
        </authorList>
    </citation>
    <scope>NUCLEOTIDE SEQUENCE [LARGE SCALE GENOMIC DNA]</scope>
    <source>
        <strain evidence="1 2">IRF9</strain>
    </source>
</reference>
<dbReference type="KEGG" id="gfe:Gferi_21055"/>
<name>A0A1D8GLZ1_9FIRM</name>
<dbReference type="EMBL" id="CP017269">
    <property type="protein sequence ID" value="AOT71802.1"/>
    <property type="molecule type" value="Genomic_DNA"/>
</dbReference>
<evidence type="ECO:0000313" key="1">
    <source>
        <dbReference type="EMBL" id="AOT71802.1"/>
    </source>
</evidence>
<dbReference type="Proteomes" id="UP000095743">
    <property type="component" value="Chromosome"/>
</dbReference>
<keyword evidence="2" id="KW-1185">Reference proteome</keyword>
<evidence type="ECO:0000313" key="2">
    <source>
        <dbReference type="Proteomes" id="UP000095743"/>
    </source>
</evidence>
<accession>A0A1D8GLZ1</accession>
<dbReference type="STRING" id="1424294.Gferi_21055"/>
<protein>
    <submittedName>
        <fullName evidence="1">Uncharacterized protein</fullName>
    </submittedName>
</protein>
<sequence>MKRFHGLNRAKGYGLRSMSIQAKLTALAVNLKRIAALQSSLNFIFNIQARKYPMKHKKSGLRYFCIHKKGYFFSGFGRFRDTIYFKRFRYMLTATHHPR</sequence>
<proteinExistence type="predicted"/>